<sequence length="65" mass="7302">MSQRRFRFHIAMILIALVIGGLSLWQSGFWLNEADTVPNFTAMAMVFLVISQGMMLKAGLKKGKE</sequence>
<dbReference type="RefSeq" id="WP_133390710.1">
    <property type="nucleotide sequence ID" value="NZ_SMUW01000033.1"/>
</dbReference>
<comment type="caution">
    <text evidence="2">The sequence shown here is derived from an EMBL/GenBank/DDBJ whole genome shotgun (WGS) entry which is preliminary data.</text>
</comment>
<keyword evidence="3" id="KW-1185">Reference proteome</keyword>
<accession>A0A4R5V085</accession>
<keyword evidence="1" id="KW-1133">Transmembrane helix</keyword>
<evidence type="ECO:0000313" key="2">
    <source>
        <dbReference type="EMBL" id="TDK44825.1"/>
    </source>
</evidence>
<dbReference type="EMBL" id="SMUW01000033">
    <property type="protein sequence ID" value="TDK44825.1"/>
    <property type="molecule type" value="Genomic_DNA"/>
</dbReference>
<name>A0A4R5V085_9BACT</name>
<dbReference type="AlphaFoldDB" id="A0A4R5V085"/>
<feature type="transmembrane region" description="Helical" evidence="1">
    <location>
        <begin position="12"/>
        <end position="31"/>
    </location>
</feature>
<evidence type="ECO:0000256" key="1">
    <source>
        <dbReference type="SAM" id="Phobius"/>
    </source>
</evidence>
<organism evidence="2 3">
    <name type="scientific">Algoriphagus formosus</name>
    <dbReference type="NCBI Taxonomy" id="2007308"/>
    <lineage>
        <taxon>Bacteria</taxon>
        <taxon>Pseudomonadati</taxon>
        <taxon>Bacteroidota</taxon>
        <taxon>Cytophagia</taxon>
        <taxon>Cytophagales</taxon>
        <taxon>Cyclobacteriaceae</taxon>
        <taxon>Algoriphagus</taxon>
    </lineage>
</organism>
<protein>
    <submittedName>
        <fullName evidence="2">Uncharacterized protein</fullName>
    </submittedName>
</protein>
<reference evidence="2 3" key="1">
    <citation type="submission" date="2019-03" db="EMBL/GenBank/DDBJ databases">
        <title>Algoriphagus aquimaris sp. nov., isolated form marine sediment in Pohang, Korea.</title>
        <authorList>
            <person name="Kim J."/>
            <person name="Yoon S.-H."/>
            <person name="Lee S.-S."/>
        </authorList>
    </citation>
    <scope>NUCLEOTIDE SEQUENCE [LARGE SCALE GENOMIC DNA]</scope>
    <source>
        <strain evidence="2 3">F21</strain>
    </source>
</reference>
<dbReference type="Proteomes" id="UP000295438">
    <property type="component" value="Unassembled WGS sequence"/>
</dbReference>
<keyword evidence="1" id="KW-0472">Membrane</keyword>
<feature type="transmembrane region" description="Helical" evidence="1">
    <location>
        <begin position="37"/>
        <end position="56"/>
    </location>
</feature>
<gene>
    <name evidence="2" type="ORF">E1898_09640</name>
</gene>
<evidence type="ECO:0000313" key="3">
    <source>
        <dbReference type="Proteomes" id="UP000295438"/>
    </source>
</evidence>
<keyword evidence="1" id="KW-0812">Transmembrane</keyword>
<proteinExistence type="predicted"/>